<dbReference type="InterPro" id="IPR051320">
    <property type="entry name" value="Viral_Replic_Matur_Polypro"/>
</dbReference>
<comment type="caution">
    <text evidence="3">The sequence shown here is derived from an EMBL/GenBank/DDBJ whole genome shotgun (WGS) entry which is preliminary data.</text>
</comment>
<feature type="region of interest" description="Disordered" evidence="1">
    <location>
        <begin position="455"/>
        <end position="476"/>
    </location>
</feature>
<reference evidence="3" key="2">
    <citation type="journal article" date="2024" name="Plant">
        <title>Genomic evolution and insights into agronomic trait innovations of Sesamum species.</title>
        <authorList>
            <person name="Miao H."/>
            <person name="Wang L."/>
            <person name="Qu L."/>
            <person name="Liu H."/>
            <person name="Sun Y."/>
            <person name="Le M."/>
            <person name="Wang Q."/>
            <person name="Wei S."/>
            <person name="Zheng Y."/>
            <person name="Lin W."/>
            <person name="Duan Y."/>
            <person name="Cao H."/>
            <person name="Xiong S."/>
            <person name="Wang X."/>
            <person name="Wei L."/>
            <person name="Li C."/>
            <person name="Ma Q."/>
            <person name="Ju M."/>
            <person name="Zhao R."/>
            <person name="Li G."/>
            <person name="Mu C."/>
            <person name="Tian Q."/>
            <person name="Mei H."/>
            <person name="Zhang T."/>
            <person name="Gao T."/>
            <person name="Zhang H."/>
        </authorList>
    </citation>
    <scope>NUCLEOTIDE SEQUENCE</scope>
    <source>
        <strain evidence="3">KEN8</strain>
    </source>
</reference>
<evidence type="ECO:0000313" key="3">
    <source>
        <dbReference type="EMBL" id="KAL0371849.1"/>
    </source>
</evidence>
<feature type="domain" description="Reverse transcriptase" evidence="2">
    <location>
        <begin position="88"/>
        <end position="155"/>
    </location>
</feature>
<dbReference type="Gene3D" id="3.30.70.270">
    <property type="match status" value="2"/>
</dbReference>
<organism evidence="3">
    <name type="scientific">Sesamum calycinum</name>
    <dbReference type="NCBI Taxonomy" id="2727403"/>
    <lineage>
        <taxon>Eukaryota</taxon>
        <taxon>Viridiplantae</taxon>
        <taxon>Streptophyta</taxon>
        <taxon>Embryophyta</taxon>
        <taxon>Tracheophyta</taxon>
        <taxon>Spermatophyta</taxon>
        <taxon>Magnoliopsida</taxon>
        <taxon>eudicotyledons</taxon>
        <taxon>Gunneridae</taxon>
        <taxon>Pentapetalae</taxon>
        <taxon>asterids</taxon>
        <taxon>lamiids</taxon>
        <taxon>Lamiales</taxon>
        <taxon>Pedaliaceae</taxon>
        <taxon>Sesamum</taxon>
    </lineage>
</organism>
<reference evidence="3" key="1">
    <citation type="submission" date="2020-06" db="EMBL/GenBank/DDBJ databases">
        <authorList>
            <person name="Li T."/>
            <person name="Hu X."/>
            <person name="Zhang T."/>
            <person name="Song X."/>
            <person name="Zhang H."/>
            <person name="Dai N."/>
            <person name="Sheng W."/>
            <person name="Hou X."/>
            <person name="Wei L."/>
        </authorList>
    </citation>
    <scope>NUCLEOTIDE SEQUENCE</scope>
    <source>
        <strain evidence="3">KEN8</strain>
        <tissue evidence="3">Leaf</tissue>
    </source>
</reference>
<evidence type="ECO:0000259" key="2">
    <source>
        <dbReference type="Pfam" id="PF00078"/>
    </source>
</evidence>
<dbReference type="PANTHER" id="PTHR33064:SF37">
    <property type="entry name" value="RIBONUCLEASE H"/>
    <property type="match status" value="1"/>
</dbReference>
<protein>
    <submittedName>
        <fullName evidence="3">Retrovirus-related Pol polyprotein from transposon.6</fullName>
    </submittedName>
</protein>
<dbReference type="AlphaFoldDB" id="A0AAW2QVW7"/>
<sequence length="476" mass="53136">MVLGCDWLSSHNPVKLVKKLDFHQLNITFNQPEGKLILKALSEKPKAKIMTTHSMVKLIRWKIQDIDGELFLASKALNKEIEDTKVALMNTVFEPYLKKFVLVFFDDILIYNKDWGMHLVHLKKVMKLLRKPQLYTTKSKCSFALLKVEYFGHIIICYEGVATDPQKVECMLKWPTLATIKAPRGFLGLTGYYIKFIKGYGIISACGKGIGAILMQEGKPIAYLSKALASYEVQYKKGNANRAADALSRLEYEKVEAHSNAITTQLPLWMQEVQVSYQGDTSSQTIIQAKTINAVPFPDYEYEVGILRRGGKIWVENHGGIREKVIKSLHDSALGGLPNSEGKDSILHGLQVSIVTDKDKVFIKFVEEVFKVYFVAILARRLIPRNNVGGQSSKEGERNIAFSSQNATIEESRPIGEINMSRLIEGAPGIGGKLKIATPDDTVLKELGLDQLEEGIGDFDSGNPSQIKPTMGHMDG</sequence>
<dbReference type="Pfam" id="PF00078">
    <property type="entry name" value="RVT_1"/>
    <property type="match status" value="1"/>
</dbReference>
<evidence type="ECO:0000256" key="1">
    <source>
        <dbReference type="SAM" id="MobiDB-lite"/>
    </source>
</evidence>
<name>A0AAW2QVW7_9LAMI</name>
<dbReference type="SUPFAM" id="SSF56672">
    <property type="entry name" value="DNA/RNA polymerases"/>
    <property type="match status" value="1"/>
</dbReference>
<proteinExistence type="predicted"/>
<dbReference type="InterPro" id="IPR000477">
    <property type="entry name" value="RT_dom"/>
</dbReference>
<dbReference type="EMBL" id="JACGWM010000005">
    <property type="protein sequence ID" value="KAL0371849.1"/>
    <property type="molecule type" value="Genomic_DNA"/>
</dbReference>
<dbReference type="InterPro" id="IPR043128">
    <property type="entry name" value="Rev_trsase/Diguanyl_cyclase"/>
</dbReference>
<accession>A0AAW2QVW7</accession>
<dbReference type="InterPro" id="IPR043502">
    <property type="entry name" value="DNA/RNA_pol_sf"/>
</dbReference>
<gene>
    <name evidence="3" type="ORF">Scaly_0866500</name>
</gene>
<dbReference type="PANTHER" id="PTHR33064">
    <property type="entry name" value="POL PROTEIN"/>
    <property type="match status" value="1"/>
</dbReference>